<accession>A0A229UN36</accession>
<dbReference type="AlphaFoldDB" id="A0A229UN36"/>
<evidence type="ECO:0000256" key="1">
    <source>
        <dbReference type="SAM" id="Phobius"/>
    </source>
</evidence>
<comment type="caution">
    <text evidence="2">The sequence shown here is derived from an EMBL/GenBank/DDBJ whole genome shotgun (WGS) entry which is preliminary data.</text>
</comment>
<organism evidence="2 3">
    <name type="scientific">Paenibacillus rigui</name>
    <dbReference type="NCBI Taxonomy" id="554312"/>
    <lineage>
        <taxon>Bacteria</taxon>
        <taxon>Bacillati</taxon>
        <taxon>Bacillota</taxon>
        <taxon>Bacilli</taxon>
        <taxon>Bacillales</taxon>
        <taxon>Paenibacillaceae</taxon>
        <taxon>Paenibacillus</taxon>
    </lineage>
</organism>
<proteinExistence type="predicted"/>
<keyword evidence="3" id="KW-1185">Reference proteome</keyword>
<reference evidence="2 3" key="1">
    <citation type="submission" date="2017-07" db="EMBL/GenBank/DDBJ databases">
        <title>Genome sequencing and assembly of Paenibacillus rigui.</title>
        <authorList>
            <person name="Mayilraj S."/>
        </authorList>
    </citation>
    <scope>NUCLEOTIDE SEQUENCE [LARGE SCALE GENOMIC DNA]</scope>
    <source>
        <strain evidence="2 3">JCM 16352</strain>
    </source>
</reference>
<keyword evidence="1" id="KW-1133">Transmembrane helix</keyword>
<dbReference type="RefSeq" id="WP_094016269.1">
    <property type="nucleotide sequence ID" value="NZ_NMQW01000025.1"/>
</dbReference>
<dbReference type="EMBL" id="NMQW01000025">
    <property type="protein sequence ID" value="OXM84820.1"/>
    <property type="molecule type" value="Genomic_DNA"/>
</dbReference>
<feature type="transmembrane region" description="Helical" evidence="1">
    <location>
        <begin position="44"/>
        <end position="68"/>
    </location>
</feature>
<evidence type="ECO:0000313" key="2">
    <source>
        <dbReference type="EMBL" id="OXM84820.1"/>
    </source>
</evidence>
<keyword evidence="1" id="KW-0812">Transmembrane</keyword>
<evidence type="ECO:0000313" key="3">
    <source>
        <dbReference type="Proteomes" id="UP000215509"/>
    </source>
</evidence>
<keyword evidence="1" id="KW-0472">Membrane</keyword>
<dbReference type="Proteomes" id="UP000215509">
    <property type="component" value="Unassembled WGS sequence"/>
</dbReference>
<protein>
    <submittedName>
        <fullName evidence="2">Uncharacterized protein</fullName>
    </submittedName>
</protein>
<gene>
    <name evidence="2" type="ORF">CF651_18085</name>
</gene>
<sequence length="80" mass="9261">MTNKGGILFAKYDQFHLNQWISETLQSSQNNSLLPLDNPVYLEYWQLLITGLSFSLAVLLFLVIISYFKPWGKRGKPKPE</sequence>
<name>A0A229UN36_9BACL</name>